<keyword evidence="1" id="KW-0378">Hydrolase</keyword>
<organism evidence="1 2">
    <name type="scientific">Fulvivirga sedimenti</name>
    <dbReference type="NCBI Taxonomy" id="2879465"/>
    <lineage>
        <taxon>Bacteria</taxon>
        <taxon>Pseudomonadati</taxon>
        <taxon>Bacteroidota</taxon>
        <taxon>Cytophagia</taxon>
        <taxon>Cytophagales</taxon>
        <taxon>Fulvivirgaceae</taxon>
        <taxon>Fulvivirga</taxon>
    </lineage>
</organism>
<sequence length="642" mass="69122">MGVRRFSLLFVLIALSGTLFGQSGILRSQVNFQAENERFEDVILALAEENNFSFSYNPSMLPVDSLISLRVENSPLKTVLVTLLGKELEMKQRGNHLVILRTRYTLDQRSAQSGKNTRIEGYIRDASSGLSVSGATVYDVASLNSAITDDQGYYLLEIPVETPVIGITVSRADLRDTTIVISNESRNLNIPVAVPKGIGAGLSGGPDRLDTLKIVKMVAAEEGVFTSQGLGLSLYRTAQISVVPFVGTNLKMSGVITNKYSLNVLAGYNGATKGIELGGLVNVTRYYVKGVQIAGLSNAVGHETSGVQLAGLFNTNLGIVKGVQIAGVNNLVLDSLKGVQISGVSNVIQGRTDGVQLAGVINFALKDVDGVQLAGVTNIAVRDVNKLQIAGVMNLGKDISGAQIAGVLNGSYGNVRGFQIAGIMNTSRNVSSLQLASILNVAADTVFGAQLAAVMNFGRHNRGFQLGLINIGDTVSGASIGLINLFLRGYNKIELHYSDVLPYSARLLLGTQRFYNIFGIGTQGFETNNVWGYTYGFGSAFRIGRKRNFINLNLTITDVQNDATWFEHVIPLTRLELLAGFSPGKGWLLFAGPVWSNLLYKQSDLEDYPFILDIPPYSMYEGSFGSRQAIGWIGFTAGLRFL</sequence>
<dbReference type="Proteomes" id="UP001139409">
    <property type="component" value="Unassembled WGS sequence"/>
</dbReference>
<dbReference type="EMBL" id="JAIXNE010000011">
    <property type="protein sequence ID" value="MCA6079218.1"/>
    <property type="molecule type" value="Genomic_DNA"/>
</dbReference>
<gene>
    <name evidence="1" type="ORF">LDX50_30375</name>
</gene>
<dbReference type="SUPFAM" id="SSF49464">
    <property type="entry name" value="Carboxypeptidase regulatory domain-like"/>
    <property type="match status" value="1"/>
</dbReference>
<evidence type="ECO:0000313" key="2">
    <source>
        <dbReference type="Proteomes" id="UP001139409"/>
    </source>
</evidence>
<dbReference type="AlphaFoldDB" id="A0A9X1KZU4"/>
<keyword evidence="1" id="KW-0645">Protease</keyword>
<comment type="caution">
    <text evidence="1">The sequence shown here is derived from an EMBL/GenBank/DDBJ whole genome shotgun (WGS) entry which is preliminary data.</text>
</comment>
<keyword evidence="2" id="KW-1185">Reference proteome</keyword>
<dbReference type="RefSeq" id="WP_225700077.1">
    <property type="nucleotide sequence ID" value="NZ_JAIXNE010000011.1"/>
</dbReference>
<name>A0A9X1KZU4_9BACT</name>
<proteinExistence type="predicted"/>
<evidence type="ECO:0000313" key="1">
    <source>
        <dbReference type="EMBL" id="MCA6079218.1"/>
    </source>
</evidence>
<reference evidence="1" key="1">
    <citation type="submission" date="2021-09" db="EMBL/GenBank/DDBJ databases">
        <title>Fulvivirga sp. isolated from coastal sediment.</title>
        <authorList>
            <person name="Yu H."/>
        </authorList>
    </citation>
    <scope>NUCLEOTIDE SEQUENCE</scope>
    <source>
        <strain evidence="1">1062</strain>
    </source>
</reference>
<dbReference type="InterPro" id="IPR008969">
    <property type="entry name" value="CarboxyPept-like_regulatory"/>
</dbReference>
<protein>
    <submittedName>
        <fullName evidence="1">Carboxypeptidase-like regulatory domain-containing protein</fullName>
    </submittedName>
</protein>
<dbReference type="GO" id="GO:0004180">
    <property type="term" value="F:carboxypeptidase activity"/>
    <property type="evidence" value="ECO:0007669"/>
    <property type="project" value="UniProtKB-KW"/>
</dbReference>
<accession>A0A9X1KZU4</accession>
<keyword evidence="1" id="KW-0121">Carboxypeptidase</keyword>